<evidence type="ECO:0000313" key="1">
    <source>
        <dbReference type="EMBL" id="KAI8558872.1"/>
    </source>
</evidence>
<sequence length="77" mass="8376">MAKLCIHSLILLLVLVSSVAVTTAQTGDKFCNEILNPFYCDVKECFQQCVKAHKGNPKCISHDGAASCVCTYKCSYA</sequence>
<organism evidence="1 2">
    <name type="scientific">Rhododendron molle</name>
    <name type="common">Chinese azalea</name>
    <name type="synonym">Azalea mollis</name>
    <dbReference type="NCBI Taxonomy" id="49168"/>
    <lineage>
        <taxon>Eukaryota</taxon>
        <taxon>Viridiplantae</taxon>
        <taxon>Streptophyta</taxon>
        <taxon>Embryophyta</taxon>
        <taxon>Tracheophyta</taxon>
        <taxon>Spermatophyta</taxon>
        <taxon>Magnoliopsida</taxon>
        <taxon>eudicotyledons</taxon>
        <taxon>Gunneridae</taxon>
        <taxon>Pentapetalae</taxon>
        <taxon>asterids</taxon>
        <taxon>Ericales</taxon>
        <taxon>Ericaceae</taxon>
        <taxon>Ericoideae</taxon>
        <taxon>Rhodoreae</taxon>
        <taxon>Rhododendron</taxon>
    </lineage>
</organism>
<accession>A0ACC0P1J6</accession>
<dbReference type="Proteomes" id="UP001062846">
    <property type="component" value="Chromosome 4"/>
</dbReference>
<proteinExistence type="predicted"/>
<protein>
    <submittedName>
        <fullName evidence="1">Uncharacterized protein</fullName>
    </submittedName>
</protein>
<dbReference type="EMBL" id="CM046391">
    <property type="protein sequence ID" value="KAI8558872.1"/>
    <property type="molecule type" value="Genomic_DNA"/>
</dbReference>
<evidence type="ECO:0000313" key="2">
    <source>
        <dbReference type="Proteomes" id="UP001062846"/>
    </source>
</evidence>
<gene>
    <name evidence="1" type="ORF">RHMOL_Rhmol04G0129900</name>
</gene>
<keyword evidence="2" id="KW-1185">Reference proteome</keyword>
<comment type="caution">
    <text evidence="1">The sequence shown here is derived from an EMBL/GenBank/DDBJ whole genome shotgun (WGS) entry which is preliminary data.</text>
</comment>
<name>A0ACC0P1J6_RHOML</name>
<reference evidence="1" key="1">
    <citation type="submission" date="2022-02" db="EMBL/GenBank/DDBJ databases">
        <title>Plant Genome Project.</title>
        <authorList>
            <person name="Zhang R.-G."/>
        </authorList>
    </citation>
    <scope>NUCLEOTIDE SEQUENCE</scope>
    <source>
        <strain evidence="1">AT1</strain>
    </source>
</reference>